<dbReference type="EMBL" id="QGGU01000004">
    <property type="protein sequence ID" value="PWK52893.1"/>
    <property type="molecule type" value="Genomic_DNA"/>
</dbReference>
<sequence>MNLEHYFKDFRNGIIGNDLQVALNGTSRPVIYADWTASGRLYQPIENYMTDMIGPYVANTHTETTLTGTTMTHAYHEAQKIIKQHVNADDNDVLIAAGAGMTVVVNKFQRILGLRIPEKWQERIKIPEQEKPVVFITHMEHHSNQTTWNACEVTVQMIKPKDGLPDLDHLKELLVQFADRPLKIGAFTACSNVTGIKTPYHQMAEIMHDHGGLCFVDFAASAPYVDVNMHPANPKQKLDAIYFSPHKFLGGPGSSGILIFDKKLYQNKVPDQPGGGTVTWTNPWGEQCFFEDIEIREDGGTPGFLQLIRAALAVKVKDAMGVENIEAREKELRSLFMSELAKNPKVNMLQDNVEDRLCIVSFYVLGMHHNLIVRLLNDKFGIQTRGGCSCAGTYGHILLDVDQITSSAITSKIDSGDLTDKPGWVRVSFHPTSTNQDVLDVVDAINQVIENAESWSQHYSFKTCSGEFEPRKDHTEYLSIHDFDPMDHGSKHQKSWRDWFHKSA</sequence>
<protein>
    <submittedName>
        <fullName evidence="3">Selenocysteine lyase/cysteine desulfurase</fullName>
    </submittedName>
</protein>
<gene>
    <name evidence="3" type="ORF">C8D97_104111</name>
</gene>
<keyword evidence="1" id="KW-0663">Pyridoxal phosphate</keyword>
<dbReference type="PANTHER" id="PTHR43586">
    <property type="entry name" value="CYSTEINE DESULFURASE"/>
    <property type="match status" value="1"/>
</dbReference>
<dbReference type="InterPro" id="IPR015421">
    <property type="entry name" value="PyrdxlP-dep_Trfase_major"/>
</dbReference>
<dbReference type="SUPFAM" id="SSF53383">
    <property type="entry name" value="PLP-dependent transferases"/>
    <property type="match status" value="1"/>
</dbReference>
<feature type="domain" description="Aminotransferase class V" evidence="2">
    <location>
        <begin position="31"/>
        <end position="438"/>
    </location>
</feature>
<comment type="caution">
    <text evidence="3">The sequence shown here is derived from an EMBL/GenBank/DDBJ whole genome shotgun (WGS) entry which is preliminary data.</text>
</comment>
<dbReference type="InterPro" id="IPR015424">
    <property type="entry name" value="PyrdxlP-dep_Trfase"/>
</dbReference>
<keyword evidence="3" id="KW-0456">Lyase</keyword>
<dbReference type="PANTHER" id="PTHR43586:SF8">
    <property type="entry name" value="CYSTEINE DESULFURASE 1, CHLOROPLASTIC"/>
    <property type="match status" value="1"/>
</dbReference>
<reference evidence="3 4" key="1">
    <citation type="submission" date="2018-05" db="EMBL/GenBank/DDBJ databases">
        <title>Genomic Encyclopedia of Type Strains, Phase IV (KMG-IV): sequencing the most valuable type-strain genomes for metagenomic binning, comparative biology and taxonomic classification.</title>
        <authorList>
            <person name="Goeker M."/>
        </authorList>
    </citation>
    <scope>NUCLEOTIDE SEQUENCE [LARGE SCALE GENOMIC DNA]</scope>
    <source>
        <strain evidence="3 4">DSM 25350</strain>
    </source>
</reference>
<dbReference type="InterPro" id="IPR015422">
    <property type="entry name" value="PyrdxlP-dep_Trfase_small"/>
</dbReference>
<dbReference type="OrthoDB" id="9804366at2"/>
<dbReference type="RefSeq" id="WP_109762875.1">
    <property type="nucleotide sequence ID" value="NZ_QGGU01000004.1"/>
</dbReference>
<dbReference type="Gene3D" id="3.40.640.10">
    <property type="entry name" value="Type I PLP-dependent aspartate aminotransferase-like (Major domain)"/>
    <property type="match status" value="1"/>
</dbReference>
<organism evidence="3 4">
    <name type="scientific">Pleionea mediterranea</name>
    <dbReference type="NCBI Taxonomy" id="523701"/>
    <lineage>
        <taxon>Bacteria</taxon>
        <taxon>Pseudomonadati</taxon>
        <taxon>Pseudomonadota</taxon>
        <taxon>Gammaproteobacteria</taxon>
        <taxon>Oceanospirillales</taxon>
        <taxon>Pleioneaceae</taxon>
        <taxon>Pleionea</taxon>
    </lineage>
</organism>
<accession>A0A316FWY3</accession>
<dbReference type="Gene3D" id="3.90.1150.10">
    <property type="entry name" value="Aspartate Aminotransferase, domain 1"/>
    <property type="match status" value="1"/>
</dbReference>
<dbReference type="AlphaFoldDB" id="A0A316FWY3"/>
<evidence type="ECO:0000259" key="2">
    <source>
        <dbReference type="Pfam" id="PF00266"/>
    </source>
</evidence>
<evidence type="ECO:0000313" key="3">
    <source>
        <dbReference type="EMBL" id="PWK52893.1"/>
    </source>
</evidence>
<evidence type="ECO:0000256" key="1">
    <source>
        <dbReference type="ARBA" id="ARBA00022898"/>
    </source>
</evidence>
<dbReference type="Proteomes" id="UP000245790">
    <property type="component" value="Unassembled WGS sequence"/>
</dbReference>
<dbReference type="GO" id="GO:0016829">
    <property type="term" value="F:lyase activity"/>
    <property type="evidence" value="ECO:0007669"/>
    <property type="project" value="UniProtKB-KW"/>
</dbReference>
<evidence type="ECO:0000313" key="4">
    <source>
        <dbReference type="Proteomes" id="UP000245790"/>
    </source>
</evidence>
<dbReference type="Pfam" id="PF00266">
    <property type="entry name" value="Aminotran_5"/>
    <property type="match status" value="1"/>
</dbReference>
<keyword evidence="4" id="KW-1185">Reference proteome</keyword>
<dbReference type="InterPro" id="IPR000192">
    <property type="entry name" value="Aminotrans_V_dom"/>
</dbReference>
<name>A0A316FWY3_9GAMM</name>
<proteinExistence type="predicted"/>